<dbReference type="CDD" id="cd11296">
    <property type="entry name" value="O-FucT_like"/>
    <property type="match status" value="1"/>
</dbReference>
<name>A0A6A4IAJ1_9AGAR</name>
<sequence length="526" mass="59135">MKNHAWGSGWGNILQEMLLNTHLAYLSGRSFVFDNYTWDRSPSEYSSFNGKKIPSRVPVSTMLAGPIIGGSFDPSYFTDPLLSEDESHPRFVSSEYYERVCADQKTIINTAIIRDAVASWDGKANLEAWVEYLQSLPDRCVEFEMDASHIFNIWMFGSTQILTLWPSLSQSPILKQFSHSPLILGAFERHRHLFGVHDSKHGAKRPGFLHLPPALGGFLPDLFHKDSQPSFQIPPPQSVVPVHDLPFIYPHAPANPNINDTIPGLLVLHIRRGDFADHCINLVQWGSSFNGFNSFDDLRERDGFDAAAAGAGTPLPGAEPVEPESELDFAARLDGMSEEDKTEARRVYADSVKAYAAAKRDYDDRKANFETAKAQYLERCFPDIDQIVRHVRQVREDVALAGGSSSRRLQLRRPSRFQHPSFPPSAPLTHIYIMTNAKLPFLAQLRLALENDAINNNRLNLPPWESIYSSRDLELGWEEGHVAQALDMYVAQRAEVFVGNGFSSLTSNIIMLRKANGVESVKTRLW</sequence>
<reference evidence="1" key="1">
    <citation type="journal article" date="2019" name="Environ. Microbiol.">
        <title>Fungal ecological strategies reflected in gene transcription - a case study of two litter decomposers.</title>
        <authorList>
            <person name="Barbi F."/>
            <person name="Kohler A."/>
            <person name="Barry K."/>
            <person name="Baskaran P."/>
            <person name="Daum C."/>
            <person name="Fauchery L."/>
            <person name="Ihrmark K."/>
            <person name="Kuo A."/>
            <person name="LaButti K."/>
            <person name="Lipzen A."/>
            <person name="Morin E."/>
            <person name="Grigoriev I.V."/>
            <person name="Henrissat B."/>
            <person name="Lindahl B."/>
            <person name="Martin F."/>
        </authorList>
    </citation>
    <scope>NUCLEOTIDE SEQUENCE</scope>
    <source>
        <strain evidence="1">JB14</strain>
    </source>
</reference>
<protein>
    <submittedName>
        <fullName evidence="1">Uncharacterized protein</fullName>
    </submittedName>
</protein>
<dbReference type="OrthoDB" id="2559662at2759"/>
<dbReference type="AlphaFoldDB" id="A0A6A4IAJ1"/>
<evidence type="ECO:0000313" key="1">
    <source>
        <dbReference type="EMBL" id="KAE9407676.1"/>
    </source>
</evidence>
<dbReference type="Proteomes" id="UP000799118">
    <property type="component" value="Unassembled WGS sequence"/>
</dbReference>
<dbReference type="EMBL" id="ML769394">
    <property type="protein sequence ID" value="KAE9407676.1"/>
    <property type="molecule type" value="Genomic_DNA"/>
</dbReference>
<dbReference type="Gene3D" id="3.40.50.11350">
    <property type="match status" value="1"/>
</dbReference>
<organism evidence="1 2">
    <name type="scientific">Gymnopus androsaceus JB14</name>
    <dbReference type="NCBI Taxonomy" id="1447944"/>
    <lineage>
        <taxon>Eukaryota</taxon>
        <taxon>Fungi</taxon>
        <taxon>Dikarya</taxon>
        <taxon>Basidiomycota</taxon>
        <taxon>Agaricomycotina</taxon>
        <taxon>Agaricomycetes</taxon>
        <taxon>Agaricomycetidae</taxon>
        <taxon>Agaricales</taxon>
        <taxon>Marasmiineae</taxon>
        <taxon>Omphalotaceae</taxon>
        <taxon>Gymnopus</taxon>
    </lineage>
</organism>
<keyword evidence="2" id="KW-1185">Reference proteome</keyword>
<gene>
    <name evidence="1" type="ORF">BT96DRAFT_933108</name>
</gene>
<accession>A0A6A4IAJ1</accession>
<proteinExistence type="predicted"/>
<evidence type="ECO:0000313" key="2">
    <source>
        <dbReference type="Proteomes" id="UP000799118"/>
    </source>
</evidence>